<dbReference type="EMBL" id="JBEWTB010000002">
    <property type="protein sequence ID" value="MET4758265.1"/>
    <property type="molecule type" value="Genomic_DNA"/>
</dbReference>
<gene>
    <name evidence="3" type="ORF">V5J35_003457</name>
</gene>
<evidence type="ECO:0000256" key="1">
    <source>
        <dbReference type="SAM" id="MobiDB-lite"/>
    </source>
</evidence>
<dbReference type="RefSeq" id="WP_354008364.1">
    <property type="nucleotide sequence ID" value="NZ_JBEWTA010000001.1"/>
</dbReference>
<comment type="caution">
    <text evidence="3">The sequence shown here is derived from an EMBL/GenBank/DDBJ whole genome shotgun (WGS) entry which is preliminary data.</text>
</comment>
<dbReference type="InterPro" id="IPR001932">
    <property type="entry name" value="PPM-type_phosphatase-like_dom"/>
</dbReference>
<evidence type="ECO:0000313" key="4">
    <source>
        <dbReference type="Proteomes" id="UP001549366"/>
    </source>
</evidence>
<dbReference type="SUPFAM" id="SSF81606">
    <property type="entry name" value="PP2C-like"/>
    <property type="match status" value="1"/>
</dbReference>
<feature type="region of interest" description="Disordered" evidence="1">
    <location>
        <begin position="525"/>
        <end position="545"/>
    </location>
</feature>
<dbReference type="CDD" id="cd00143">
    <property type="entry name" value="PP2Cc"/>
    <property type="match status" value="1"/>
</dbReference>
<dbReference type="Proteomes" id="UP001549366">
    <property type="component" value="Unassembled WGS sequence"/>
</dbReference>
<proteinExistence type="predicted"/>
<keyword evidence="4" id="KW-1185">Reference proteome</keyword>
<dbReference type="PROSITE" id="PS51746">
    <property type="entry name" value="PPM_2"/>
    <property type="match status" value="1"/>
</dbReference>
<dbReference type="SMART" id="SM00332">
    <property type="entry name" value="PP2Cc"/>
    <property type="match status" value="1"/>
</dbReference>
<dbReference type="InterPro" id="IPR015655">
    <property type="entry name" value="PP2C"/>
</dbReference>
<dbReference type="InterPro" id="IPR036457">
    <property type="entry name" value="PPM-type-like_dom_sf"/>
</dbReference>
<evidence type="ECO:0000313" key="3">
    <source>
        <dbReference type="EMBL" id="MET4758265.1"/>
    </source>
</evidence>
<organism evidence="3 4">
    <name type="scientific">Endozoicomonas lisbonensis</name>
    <dbReference type="NCBI Taxonomy" id="3120522"/>
    <lineage>
        <taxon>Bacteria</taxon>
        <taxon>Pseudomonadati</taxon>
        <taxon>Pseudomonadota</taxon>
        <taxon>Gammaproteobacteria</taxon>
        <taxon>Oceanospirillales</taxon>
        <taxon>Endozoicomonadaceae</taxon>
        <taxon>Endozoicomonas</taxon>
    </lineage>
</organism>
<dbReference type="Gene3D" id="3.60.40.10">
    <property type="entry name" value="PPM-type phosphatase domain"/>
    <property type="match status" value="1"/>
</dbReference>
<name>A0ABV2SKI2_9GAMM</name>
<dbReference type="PANTHER" id="PTHR47992">
    <property type="entry name" value="PROTEIN PHOSPHATASE"/>
    <property type="match status" value="1"/>
</dbReference>
<dbReference type="Pfam" id="PF00481">
    <property type="entry name" value="PP2C"/>
    <property type="match status" value="1"/>
</dbReference>
<sequence length="663" mass="72732">MDPSTLNAYPTTYNFCKTIREYEKSKPEEELGMSDNGRVMSKEEFFKEFGQTDKALGWAKSWVLTVRDPEGKTFADYQSNMEGSLNTYVERTHLTERGIKFSSIERLTPSGLKPFVEKLEESAKTPFSAGAKAYEGANNLKLPGLPSLREGDYNHLMTYLESGLSEKFAPDFATPANKRALFQELCSINKGLVKELATRVSSSYRDSEQESSIQDMLTMELSTRRKTVATSLLEAQLKNFPDKDKVTTRQVKGQPVETMKEQSDFAAPLNPAGLSLQELQDLDYQVTTSAALLKDELAENKQRAQAQGNAEQFDEKTHGKFQALLDDPNKLGRCEYLYSFKTASQELPATGIAGADGNVSYGMEDVPVAQHVHTMIAGHWTPVRITAVLDGHTVDNRKDTGDNSAATESGKNLPEALTKRLNSLNQKTFTKTGMTAACQAAIVDLDRQGNYQSGGSTLNCAAVIGNHLCIINTGDSRSLFINPDKAPSDAGACIQLSEDAGLLNEQDNPDNAKSRFNKMVHERGGIVAPHPKKPSQVRVKCRDTPEGDNGMSCVTSIGDHNYNGVTSPRPFVTVFDENELDPSGFLVQFSDGISEVATNEQITRLVKRLCTEKPDISPENLAASIRDHAFRAGSKDNLVVIVTRVRDLFKPPQSAADTSGQPA</sequence>
<protein>
    <submittedName>
        <fullName evidence="3">Serine/threonine protein phosphatase PrpC</fullName>
    </submittedName>
</protein>
<reference evidence="3 4" key="1">
    <citation type="submission" date="2024-06" db="EMBL/GenBank/DDBJ databases">
        <title>Genomic Encyclopedia of Type Strains, Phase V (KMG-V): Genome sequencing to study the core and pangenomes of soil and plant-associated prokaryotes.</title>
        <authorList>
            <person name="Whitman W."/>
        </authorList>
    </citation>
    <scope>NUCLEOTIDE SEQUENCE [LARGE SCALE GENOMIC DNA]</scope>
    <source>
        <strain evidence="3 4">NE40</strain>
    </source>
</reference>
<evidence type="ECO:0000259" key="2">
    <source>
        <dbReference type="PROSITE" id="PS51746"/>
    </source>
</evidence>
<feature type="domain" description="PPM-type phosphatase" evidence="2">
    <location>
        <begin position="369"/>
        <end position="645"/>
    </location>
</feature>
<accession>A0ABV2SKI2</accession>